<comment type="function">
    <text evidence="1">May be involved in the formation or repair of [Fe-S] clusters present in iron-sulfur proteins.</text>
</comment>
<gene>
    <name evidence="4" type="ORF">EPA93_43900</name>
</gene>
<organism evidence="4 5">
    <name type="scientific">Ktedonosporobacter rubrisoli</name>
    <dbReference type="NCBI Taxonomy" id="2509675"/>
    <lineage>
        <taxon>Bacteria</taxon>
        <taxon>Bacillati</taxon>
        <taxon>Chloroflexota</taxon>
        <taxon>Ktedonobacteria</taxon>
        <taxon>Ktedonobacterales</taxon>
        <taxon>Ktedonosporobacteraceae</taxon>
        <taxon>Ktedonosporobacter</taxon>
    </lineage>
</organism>
<feature type="compositionally biased region" description="Low complexity" evidence="2">
    <location>
        <begin position="162"/>
        <end position="173"/>
    </location>
</feature>
<dbReference type="SUPFAM" id="SSF117916">
    <property type="entry name" value="Fe-S cluster assembly (FSCA) domain-like"/>
    <property type="match status" value="1"/>
</dbReference>
<evidence type="ECO:0000256" key="2">
    <source>
        <dbReference type="SAM" id="MobiDB-lite"/>
    </source>
</evidence>
<feature type="domain" description="NIF system FeS cluster assembly NifU C-terminal" evidence="3">
    <location>
        <begin position="96"/>
        <end position="157"/>
    </location>
</feature>
<keyword evidence="5" id="KW-1185">Reference proteome</keyword>
<evidence type="ECO:0000256" key="1">
    <source>
        <dbReference type="ARBA" id="ARBA00049958"/>
    </source>
</evidence>
<proteinExistence type="predicted"/>
<name>A0A4P6K309_KTERU</name>
<dbReference type="AlphaFoldDB" id="A0A4P6K309"/>
<evidence type="ECO:0000259" key="3">
    <source>
        <dbReference type="Pfam" id="PF01106"/>
    </source>
</evidence>
<dbReference type="InterPro" id="IPR001075">
    <property type="entry name" value="NIF_FeS_clus_asmbl_NifU_C"/>
</dbReference>
<dbReference type="KEGG" id="kbs:EPA93_43900"/>
<dbReference type="GO" id="GO:0005506">
    <property type="term" value="F:iron ion binding"/>
    <property type="evidence" value="ECO:0007669"/>
    <property type="project" value="InterPro"/>
</dbReference>
<reference evidence="4 5" key="1">
    <citation type="submission" date="2019-01" db="EMBL/GenBank/DDBJ databases">
        <title>Ktedonosporobacter rubrisoli SCAWS-G2.</title>
        <authorList>
            <person name="Huang Y."/>
            <person name="Yan B."/>
        </authorList>
    </citation>
    <scope>NUCLEOTIDE SEQUENCE [LARGE SCALE GENOMIC DNA]</scope>
    <source>
        <strain evidence="4 5">SCAWS-G2</strain>
    </source>
</reference>
<evidence type="ECO:0000313" key="4">
    <source>
        <dbReference type="EMBL" id="QBD82549.1"/>
    </source>
</evidence>
<protein>
    <submittedName>
        <fullName evidence="4">NifU family protein</fullName>
    </submittedName>
</protein>
<accession>A0A4P6K309</accession>
<evidence type="ECO:0000313" key="5">
    <source>
        <dbReference type="Proteomes" id="UP000290365"/>
    </source>
</evidence>
<dbReference type="Gene3D" id="3.30.300.130">
    <property type="entry name" value="Fe-S cluster assembly (FSCA)"/>
    <property type="match status" value="1"/>
</dbReference>
<sequence length="203" mass="22171">MQQNMQDQPRAERIEALLQEIASLPDSRLQATVEELVQELLAMYGEGLAHILDLMARSRTAGPALVEALAEDELVGSLLLLHGLHPLDIEARMVRAIHKLEPTLKAHACTLELLSLAEGRASLRLVAHNQGCPSALSELRTSIEEALLQAVPDLEHVQLEPAAGPKKPAALPLTYVPPKQHRRGSLSATQKPAEDSVDHIQMR</sequence>
<dbReference type="GO" id="GO:0051536">
    <property type="term" value="F:iron-sulfur cluster binding"/>
    <property type="evidence" value="ECO:0007669"/>
    <property type="project" value="InterPro"/>
</dbReference>
<feature type="compositionally biased region" description="Basic and acidic residues" evidence="2">
    <location>
        <begin position="192"/>
        <end position="203"/>
    </location>
</feature>
<dbReference type="Proteomes" id="UP000290365">
    <property type="component" value="Chromosome"/>
</dbReference>
<dbReference type="OrthoDB" id="9795104at2"/>
<dbReference type="GO" id="GO:0016226">
    <property type="term" value="P:iron-sulfur cluster assembly"/>
    <property type="evidence" value="ECO:0007669"/>
    <property type="project" value="InterPro"/>
</dbReference>
<dbReference type="RefSeq" id="WP_129893618.1">
    <property type="nucleotide sequence ID" value="NZ_CP035758.1"/>
</dbReference>
<dbReference type="Pfam" id="PF01106">
    <property type="entry name" value="NifU"/>
    <property type="match status" value="1"/>
</dbReference>
<dbReference type="InterPro" id="IPR034904">
    <property type="entry name" value="FSCA_dom_sf"/>
</dbReference>
<dbReference type="EMBL" id="CP035758">
    <property type="protein sequence ID" value="QBD82549.1"/>
    <property type="molecule type" value="Genomic_DNA"/>
</dbReference>
<feature type="region of interest" description="Disordered" evidence="2">
    <location>
        <begin position="162"/>
        <end position="203"/>
    </location>
</feature>